<sequence length="124" mass="13831">MGKTYMKNGTPVGNENLCQSCSNAQITTGYRESDMLVICTNVYPSIAVPFVVHQCTDFQDKFKPTWQQMEKLAIEIQPVRVSKKMRGFGATSGETEKPEFDPAPINDEDSEEEFEDVDAVALSV</sequence>
<comment type="caution">
    <text evidence="2">The sequence shown here is derived from an EMBL/GenBank/DDBJ whole genome shotgun (WGS) entry which is preliminary data.</text>
</comment>
<gene>
    <name evidence="2" type="ORF">ACFPT7_09620</name>
</gene>
<dbReference type="RefSeq" id="WP_263336004.1">
    <property type="nucleotide sequence ID" value="NZ_JAGSYH010000003.1"/>
</dbReference>
<evidence type="ECO:0000313" key="2">
    <source>
        <dbReference type="EMBL" id="MFC5862547.1"/>
    </source>
</evidence>
<keyword evidence="3" id="KW-1185">Reference proteome</keyword>
<protein>
    <submittedName>
        <fullName evidence="2">Uncharacterized protein</fullName>
    </submittedName>
</protein>
<dbReference type="EMBL" id="JBHSPH010000002">
    <property type="protein sequence ID" value="MFC5862547.1"/>
    <property type="molecule type" value="Genomic_DNA"/>
</dbReference>
<evidence type="ECO:0000256" key="1">
    <source>
        <dbReference type="SAM" id="MobiDB-lite"/>
    </source>
</evidence>
<dbReference type="Proteomes" id="UP001596091">
    <property type="component" value="Unassembled WGS sequence"/>
</dbReference>
<feature type="region of interest" description="Disordered" evidence="1">
    <location>
        <begin position="87"/>
        <end position="124"/>
    </location>
</feature>
<reference evidence="3" key="1">
    <citation type="journal article" date="2019" name="Int. J. Syst. Evol. Microbiol.">
        <title>The Global Catalogue of Microorganisms (GCM) 10K type strain sequencing project: providing services to taxonomists for standard genome sequencing and annotation.</title>
        <authorList>
            <consortium name="The Broad Institute Genomics Platform"/>
            <consortium name="The Broad Institute Genome Sequencing Center for Infectious Disease"/>
            <person name="Wu L."/>
            <person name="Ma J."/>
        </authorList>
    </citation>
    <scope>NUCLEOTIDE SEQUENCE [LARGE SCALE GENOMIC DNA]</scope>
    <source>
        <strain evidence="3">JCM 4087</strain>
    </source>
</reference>
<accession>A0ABW1EFE4</accession>
<feature type="compositionally biased region" description="Acidic residues" evidence="1">
    <location>
        <begin position="106"/>
        <end position="118"/>
    </location>
</feature>
<evidence type="ECO:0000313" key="3">
    <source>
        <dbReference type="Proteomes" id="UP001596091"/>
    </source>
</evidence>
<proteinExistence type="predicted"/>
<organism evidence="2 3">
    <name type="scientific">Acidicapsa dinghuensis</name>
    <dbReference type="NCBI Taxonomy" id="2218256"/>
    <lineage>
        <taxon>Bacteria</taxon>
        <taxon>Pseudomonadati</taxon>
        <taxon>Acidobacteriota</taxon>
        <taxon>Terriglobia</taxon>
        <taxon>Terriglobales</taxon>
        <taxon>Acidobacteriaceae</taxon>
        <taxon>Acidicapsa</taxon>
    </lineage>
</organism>
<name>A0ABW1EFE4_9BACT</name>